<feature type="region of interest" description="Disordered" evidence="1">
    <location>
        <begin position="1"/>
        <end position="88"/>
    </location>
</feature>
<dbReference type="AlphaFoldDB" id="A0AAV7UNQ4"/>
<protein>
    <submittedName>
        <fullName evidence="2">Uncharacterized protein</fullName>
    </submittedName>
</protein>
<name>A0AAV7UNQ4_PLEWA</name>
<accession>A0AAV7UNQ4</accession>
<gene>
    <name evidence="2" type="ORF">NDU88_007029</name>
</gene>
<feature type="compositionally biased region" description="Basic and acidic residues" evidence="1">
    <location>
        <begin position="57"/>
        <end position="88"/>
    </location>
</feature>
<organism evidence="2 3">
    <name type="scientific">Pleurodeles waltl</name>
    <name type="common">Iberian ribbed newt</name>
    <dbReference type="NCBI Taxonomy" id="8319"/>
    <lineage>
        <taxon>Eukaryota</taxon>
        <taxon>Metazoa</taxon>
        <taxon>Chordata</taxon>
        <taxon>Craniata</taxon>
        <taxon>Vertebrata</taxon>
        <taxon>Euteleostomi</taxon>
        <taxon>Amphibia</taxon>
        <taxon>Batrachia</taxon>
        <taxon>Caudata</taxon>
        <taxon>Salamandroidea</taxon>
        <taxon>Salamandridae</taxon>
        <taxon>Pleurodelinae</taxon>
        <taxon>Pleurodeles</taxon>
    </lineage>
</organism>
<dbReference type="EMBL" id="JANPWB010000005">
    <property type="protein sequence ID" value="KAJ1190291.1"/>
    <property type="molecule type" value="Genomic_DNA"/>
</dbReference>
<sequence>MGTFGALCPDPEVLFPVPRNTKGPGGDGIFKSPDLNPEEEEQDLRSETTTLFLSCPLDKEEQKRENLKIKGEGKDEEPKQKKDKRFRD</sequence>
<keyword evidence="3" id="KW-1185">Reference proteome</keyword>
<dbReference type="Proteomes" id="UP001066276">
    <property type="component" value="Chromosome 3_1"/>
</dbReference>
<reference evidence="2" key="1">
    <citation type="journal article" date="2022" name="bioRxiv">
        <title>Sequencing and chromosome-scale assembly of the giantPleurodeles waltlgenome.</title>
        <authorList>
            <person name="Brown T."/>
            <person name="Elewa A."/>
            <person name="Iarovenko S."/>
            <person name="Subramanian E."/>
            <person name="Araus A.J."/>
            <person name="Petzold A."/>
            <person name="Susuki M."/>
            <person name="Suzuki K.-i.T."/>
            <person name="Hayashi T."/>
            <person name="Toyoda A."/>
            <person name="Oliveira C."/>
            <person name="Osipova E."/>
            <person name="Leigh N.D."/>
            <person name="Simon A."/>
            <person name="Yun M.H."/>
        </authorList>
    </citation>
    <scope>NUCLEOTIDE SEQUENCE</scope>
    <source>
        <strain evidence="2">20211129_DDA</strain>
        <tissue evidence="2">Liver</tissue>
    </source>
</reference>
<evidence type="ECO:0000313" key="3">
    <source>
        <dbReference type="Proteomes" id="UP001066276"/>
    </source>
</evidence>
<comment type="caution">
    <text evidence="2">The sequence shown here is derived from an EMBL/GenBank/DDBJ whole genome shotgun (WGS) entry which is preliminary data.</text>
</comment>
<evidence type="ECO:0000256" key="1">
    <source>
        <dbReference type="SAM" id="MobiDB-lite"/>
    </source>
</evidence>
<evidence type="ECO:0000313" key="2">
    <source>
        <dbReference type="EMBL" id="KAJ1190291.1"/>
    </source>
</evidence>
<proteinExistence type="predicted"/>